<dbReference type="InterPro" id="IPR011011">
    <property type="entry name" value="Znf_FYVE_PHD"/>
</dbReference>
<evidence type="ECO:0000256" key="2">
    <source>
        <dbReference type="ARBA" id="ARBA00004286"/>
    </source>
</evidence>
<dbReference type="InterPro" id="IPR013083">
    <property type="entry name" value="Znf_RING/FYVE/PHD"/>
</dbReference>
<gene>
    <name evidence="8" type="ORF">H2201_008487</name>
</gene>
<feature type="region of interest" description="Disordered" evidence="6">
    <location>
        <begin position="381"/>
        <end position="415"/>
    </location>
</feature>
<evidence type="ECO:0000256" key="4">
    <source>
        <dbReference type="ARBA" id="ARBA00023242"/>
    </source>
</evidence>
<dbReference type="SUPFAM" id="SSF57903">
    <property type="entry name" value="FYVE/PHD zinc finger"/>
    <property type="match status" value="1"/>
</dbReference>
<dbReference type="EMBL" id="JAPDRL010000120">
    <property type="protein sequence ID" value="KAJ9656638.1"/>
    <property type="molecule type" value="Genomic_DNA"/>
</dbReference>
<keyword evidence="3" id="KW-0158">Chromosome</keyword>
<dbReference type="Gene3D" id="3.30.900.10">
    <property type="entry name" value="HORMA domain"/>
    <property type="match status" value="1"/>
</dbReference>
<dbReference type="PROSITE" id="PS50815">
    <property type="entry name" value="HORMA"/>
    <property type="match status" value="1"/>
</dbReference>
<dbReference type="Proteomes" id="UP001172684">
    <property type="component" value="Unassembled WGS sequence"/>
</dbReference>
<dbReference type="Pfam" id="PF02301">
    <property type="entry name" value="HORMA"/>
    <property type="match status" value="1"/>
</dbReference>
<name>A0ABQ9NMQ2_9PEZI</name>
<evidence type="ECO:0000256" key="6">
    <source>
        <dbReference type="SAM" id="MobiDB-lite"/>
    </source>
</evidence>
<feature type="region of interest" description="Disordered" evidence="6">
    <location>
        <begin position="1"/>
        <end position="37"/>
    </location>
</feature>
<dbReference type="PANTHER" id="PTHR48225">
    <property type="entry name" value="HORMA DOMAIN-CONTAINING PROTEIN 1"/>
    <property type="match status" value="1"/>
</dbReference>
<dbReference type="InterPro" id="IPR051294">
    <property type="entry name" value="HORMA_MeioticProgression"/>
</dbReference>
<evidence type="ECO:0000259" key="7">
    <source>
        <dbReference type="PROSITE" id="PS50815"/>
    </source>
</evidence>
<evidence type="ECO:0000313" key="8">
    <source>
        <dbReference type="EMBL" id="KAJ9656638.1"/>
    </source>
</evidence>
<reference evidence="8" key="1">
    <citation type="submission" date="2022-10" db="EMBL/GenBank/DDBJ databases">
        <title>Culturing micro-colonial fungi from biological soil crusts in the Mojave desert and describing Neophaeococcomyces mojavensis, and introducing the new genera and species Taxawa tesnikishii.</title>
        <authorList>
            <person name="Kurbessoian T."/>
            <person name="Stajich J.E."/>
        </authorList>
    </citation>
    <scope>NUCLEOTIDE SEQUENCE</scope>
    <source>
        <strain evidence="8">TK_1</strain>
    </source>
</reference>
<proteinExistence type="predicted"/>
<dbReference type="InterPro" id="IPR036570">
    <property type="entry name" value="HORMA_dom_sf"/>
</dbReference>
<keyword evidence="9" id="KW-1185">Reference proteome</keyword>
<evidence type="ECO:0000256" key="5">
    <source>
        <dbReference type="ARBA" id="ARBA00023254"/>
    </source>
</evidence>
<sequence>MARGRAQATKVRPKPASSTVTAVKTKPSHTVTEEPAQALKTTSAQLIEQKQSTEVVQTLLHGSISCLSYLRNLFPEKCFDDLVYETSSTHLPYEDYTMCRSLSPPNKDKERTRTTMKVLQKGRSEVVDKFLAWLVSESSPLAKLQLTTNQEDGAFDALKRNVLRAIQLNIFEQADKPNDVVETYTFTFNYIKSADKSTTLASLEMQGPRGQSVTVFSASHALQMFIRRVIALCGTLPDLPERRYLTMHLFYTDDCDPEYEPPGFEASQNTQIRFPENGAWQKTTQSCGTMDAGFHTVSLKVSHLHYAQDAVNSESAPPSEIPSGLPYTAAAFREDDIEMVRRAETTNGRPLVPQSDTVGGQSMDVQASKGISAPDITIPAQQLSQTQSHSGERGTDGHPMITGDLEESRDRDAGNPMDLDAFPGESREITAIRHDGPIGEVPYSQQETQLLDAPAETALASGSQQTTQVLDEDWQAKDFFQKILEPSIPSQTESLEETQPVEYSGNAQQPFRGIAEQMSMFHLSQRKIDELDSRKLQLSTAARGKTRSTRSTTNLTNGQQGDVVDCQCGWNEEEDDMVNCGFCNTWQHLHCYGFLGSDDPRVPDIHACYKCLLQEKEAPLLRELQDLALLRRGVHIIQIDGYFNDRKFSEALHCDLQTASRVLRHLQKAGYIIPNPGYTKKSYKSTGKPTHHLVSTGPDFSRMMKEYFDPRTKIAHHGQFELPHDEFPMTAQTTQFPAPPADSEPAQTPLEAMEIEQHAQLNTDETQDDGPDFQSSPSAAAALRCKSARQQPLRAANQKTSEAVPLKVSGWTSARQLPSRRPSGGKALQERNVNVPSPVSTPKKRVRDDKEMEDEEPFAPVSARTRKRLKGSMTQGIVNIGYVASPSPMPL</sequence>
<feature type="compositionally biased region" description="Polar residues" evidence="6">
    <location>
        <begin position="831"/>
        <end position="840"/>
    </location>
</feature>
<dbReference type="SUPFAM" id="SSF56019">
    <property type="entry name" value="The spindle assembly checkpoint protein mad2"/>
    <property type="match status" value="2"/>
</dbReference>
<comment type="subcellular location">
    <subcellularLocation>
        <location evidence="2">Chromosome</location>
    </subcellularLocation>
    <subcellularLocation>
        <location evidence="1">Nucleus</location>
    </subcellularLocation>
</comment>
<dbReference type="PANTHER" id="PTHR48225:SF7">
    <property type="entry name" value="MEIOSIS-SPECIFIC PROTEIN HOP1"/>
    <property type="match status" value="1"/>
</dbReference>
<evidence type="ECO:0000256" key="1">
    <source>
        <dbReference type="ARBA" id="ARBA00004123"/>
    </source>
</evidence>
<comment type="caution">
    <text evidence="8">The sequence shown here is derived from an EMBL/GenBank/DDBJ whole genome shotgun (WGS) entry which is preliminary data.</text>
</comment>
<dbReference type="Gene3D" id="3.30.40.10">
    <property type="entry name" value="Zinc/RING finger domain, C3HC4 (zinc finger)"/>
    <property type="match status" value="1"/>
</dbReference>
<organism evidence="8 9">
    <name type="scientific">Coniosporium apollinis</name>
    <dbReference type="NCBI Taxonomy" id="61459"/>
    <lineage>
        <taxon>Eukaryota</taxon>
        <taxon>Fungi</taxon>
        <taxon>Dikarya</taxon>
        <taxon>Ascomycota</taxon>
        <taxon>Pezizomycotina</taxon>
        <taxon>Dothideomycetes</taxon>
        <taxon>Dothideomycetes incertae sedis</taxon>
        <taxon>Coniosporium</taxon>
    </lineage>
</organism>
<evidence type="ECO:0000256" key="3">
    <source>
        <dbReference type="ARBA" id="ARBA00022454"/>
    </source>
</evidence>
<protein>
    <recommendedName>
        <fullName evidence="7">HORMA domain-containing protein</fullName>
    </recommendedName>
</protein>
<dbReference type="InterPro" id="IPR003511">
    <property type="entry name" value="HORMA_dom"/>
</dbReference>
<feature type="region of interest" description="Disordered" evidence="6">
    <location>
        <begin position="764"/>
        <end position="870"/>
    </location>
</feature>
<feature type="domain" description="HORMA" evidence="7">
    <location>
        <begin position="50"/>
        <end position="301"/>
    </location>
</feature>
<accession>A0ABQ9NMQ2</accession>
<keyword evidence="4" id="KW-0539">Nucleus</keyword>
<keyword evidence="5" id="KW-0469">Meiosis</keyword>
<evidence type="ECO:0000313" key="9">
    <source>
        <dbReference type="Proteomes" id="UP001172684"/>
    </source>
</evidence>